<feature type="chain" id="PRO_5042060099" description="Invertebrate defensins family profile domain-containing protein" evidence="3">
    <location>
        <begin position="23"/>
        <end position="99"/>
    </location>
</feature>
<evidence type="ECO:0000256" key="3">
    <source>
        <dbReference type="SAM" id="SignalP"/>
    </source>
</evidence>
<dbReference type="Proteomes" id="UP001244207">
    <property type="component" value="Unassembled WGS sequence"/>
</dbReference>
<dbReference type="RefSeq" id="XP_060358556.1">
    <property type="nucleotide sequence ID" value="XM_060514942.1"/>
</dbReference>
<feature type="signal peptide" evidence="3">
    <location>
        <begin position="1"/>
        <end position="22"/>
    </location>
</feature>
<dbReference type="EMBL" id="JAHMHS010000183">
    <property type="protein sequence ID" value="KAK1709422.1"/>
    <property type="molecule type" value="Genomic_DNA"/>
</dbReference>
<evidence type="ECO:0000256" key="1">
    <source>
        <dbReference type="ARBA" id="ARBA00007085"/>
    </source>
</evidence>
<gene>
    <name evidence="5" type="ORF">BDZ83DRAFT_757790</name>
</gene>
<keyword evidence="2" id="KW-1015">Disulfide bond</keyword>
<dbReference type="Gene3D" id="3.30.30.10">
    <property type="entry name" value="Knottin, scorpion toxin-like"/>
    <property type="match status" value="1"/>
</dbReference>
<dbReference type="AlphaFoldDB" id="A0AAD8X9Z6"/>
<protein>
    <recommendedName>
        <fullName evidence="4">Invertebrate defensins family profile domain-containing protein</fullName>
    </recommendedName>
</protein>
<evidence type="ECO:0000313" key="5">
    <source>
        <dbReference type="EMBL" id="KAK1709422.1"/>
    </source>
</evidence>
<feature type="domain" description="Invertebrate defensins family profile" evidence="4">
    <location>
        <begin position="71"/>
        <end position="97"/>
    </location>
</feature>
<dbReference type="SUPFAM" id="SSF57095">
    <property type="entry name" value="Scorpion toxin-like"/>
    <property type="match status" value="1"/>
</dbReference>
<proteinExistence type="inferred from homology"/>
<evidence type="ECO:0000313" key="6">
    <source>
        <dbReference type="Proteomes" id="UP001244207"/>
    </source>
</evidence>
<evidence type="ECO:0000259" key="4">
    <source>
        <dbReference type="Pfam" id="PF01097"/>
    </source>
</evidence>
<dbReference type="Pfam" id="PF01097">
    <property type="entry name" value="Defensin_2"/>
    <property type="match status" value="1"/>
</dbReference>
<dbReference type="GO" id="GO:0006952">
    <property type="term" value="P:defense response"/>
    <property type="evidence" value="ECO:0007669"/>
    <property type="project" value="InterPro"/>
</dbReference>
<keyword evidence="6" id="KW-1185">Reference proteome</keyword>
<accession>A0AAD8X9Z6</accession>
<sequence>MHFSKTLLSLAALAISSTTVFANPIAQPAAAAAIAEQLEDRTLLSAEETEIVKRAADILETRQGWTCSFLGDKACQVKCFGLKGTGGYCNSKNVCTCHA</sequence>
<keyword evidence="3" id="KW-0732">Signal</keyword>
<organism evidence="5 6">
    <name type="scientific">Glomerella acutata</name>
    <name type="common">Colletotrichum acutatum</name>
    <dbReference type="NCBI Taxonomy" id="27357"/>
    <lineage>
        <taxon>Eukaryota</taxon>
        <taxon>Fungi</taxon>
        <taxon>Dikarya</taxon>
        <taxon>Ascomycota</taxon>
        <taxon>Pezizomycotina</taxon>
        <taxon>Sordariomycetes</taxon>
        <taxon>Hypocreomycetidae</taxon>
        <taxon>Glomerellales</taxon>
        <taxon>Glomerellaceae</taxon>
        <taxon>Colletotrichum</taxon>
        <taxon>Colletotrichum acutatum species complex</taxon>
    </lineage>
</organism>
<name>A0AAD8X9Z6_GLOAC</name>
<comment type="similarity">
    <text evidence="1">Belongs to the invertebrate defensin family.</text>
</comment>
<comment type="caution">
    <text evidence="5">The sequence shown here is derived from an EMBL/GenBank/DDBJ whole genome shotgun (WGS) entry which is preliminary data.</text>
</comment>
<reference evidence="5" key="1">
    <citation type="submission" date="2021-12" db="EMBL/GenBank/DDBJ databases">
        <title>Comparative genomics, transcriptomics and evolutionary studies reveal genomic signatures of adaptation to plant cell wall in hemibiotrophic fungi.</title>
        <authorList>
            <consortium name="DOE Joint Genome Institute"/>
            <person name="Baroncelli R."/>
            <person name="Diaz J.F."/>
            <person name="Benocci T."/>
            <person name="Peng M."/>
            <person name="Battaglia E."/>
            <person name="Haridas S."/>
            <person name="Andreopoulos W."/>
            <person name="Labutti K."/>
            <person name="Pangilinan J."/>
            <person name="Floch G.L."/>
            <person name="Makela M.R."/>
            <person name="Henrissat B."/>
            <person name="Grigoriev I.V."/>
            <person name="Crouch J.A."/>
            <person name="De Vries R.P."/>
            <person name="Sukno S.A."/>
            <person name="Thon M.R."/>
        </authorList>
    </citation>
    <scope>NUCLEOTIDE SEQUENCE</scope>
    <source>
        <strain evidence="5">CBS 112980</strain>
    </source>
</reference>
<dbReference type="GeneID" id="85398840"/>
<evidence type="ECO:0000256" key="2">
    <source>
        <dbReference type="ARBA" id="ARBA00023157"/>
    </source>
</evidence>
<dbReference type="InterPro" id="IPR036574">
    <property type="entry name" value="Scorpion_toxin-like_sf"/>
</dbReference>
<dbReference type="InterPro" id="IPR001542">
    <property type="entry name" value="Defensin_invertebrate/fungal"/>
</dbReference>